<evidence type="ECO:0000313" key="3">
    <source>
        <dbReference type="Proteomes" id="UP001060368"/>
    </source>
</evidence>
<accession>A0A9E7PMV5</accession>
<protein>
    <submittedName>
        <fullName evidence="2">Uncharacterized protein</fullName>
    </submittedName>
</protein>
<reference evidence="2" key="1">
    <citation type="submission" date="2022-04" db="EMBL/GenBank/DDBJ databases">
        <title>Complete genome of Methanoplanus endosymbiosus DSM 3599.</title>
        <authorList>
            <person name="Chen S.-C."/>
            <person name="You Y.-T."/>
            <person name="Zhou Y.-Z."/>
            <person name="Lai M.-C."/>
        </authorList>
    </citation>
    <scope>NUCLEOTIDE SEQUENCE</scope>
    <source>
        <strain evidence="2">DSM 3599</strain>
    </source>
</reference>
<evidence type="ECO:0000256" key="1">
    <source>
        <dbReference type="ARBA" id="ARBA00022649"/>
    </source>
</evidence>
<dbReference type="GeneID" id="74308603"/>
<keyword evidence="3" id="KW-1185">Reference proteome</keyword>
<organism evidence="2 3">
    <name type="scientific">Methanoplanus endosymbiosus</name>
    <dbReference type="NCBI Taxonomy" id="33865"/>
    <lineage>
        <taxon>Archaea</taxon>
        <taxon>Methanobacteriati</taxon>
        <taxon>Methanobacteriota</taxon>
        <taxon>Stenosarchaea group</taxon>
        <taxon>Methanomicrobia</taxon>
        <taxon>Methanomicrobiales</taxon>
        <taxon>Methanomicrobiaceae</taxon>
        <taxon>Methanoplanus</taxon>
    </lineage>
</organism>
<dbReference type="KEGG" id="mend:L6E24_12835"/>
<dbReference type="EMBL" id="CP096115">
    <property type="protein sequence ID" value="UUX92222.1"/>
    <property type="molecule type" value="Genomic_DNA"/>
</dbReference>
<proteinExistence type="predicted"/>
<dbReference type="InterPro" id="IPR003847">
    <property type="entry name" value="Put_antitoxin"/>
</dbReference>
<name>A0A9E7PMV5_9EURY</name>
<gene>
    <name evidence="2" type="ORF">L6E24_12835</name>
</gene>
<dbReference type="RefSeq" id="WP_257742372.1">
    <property type="nucleotide sequence ID" value="NZ_CP096115.1"/>
</dbReference>
<sequence length="56" mass="6697">MASKTVSLSEEAYERLLTWKNTDYENFSGIILRVLPKHRDISKILEEFRKRRSLNI</sequence>
<evidence type="ECO:0000313" key="2">
    <source>
        <dbReference type="EMBL" id="UUX92222.1"/>
    </source>
</evidence>
<dbReference type="Pfam" id="PF02697">
    <property type="entry name" value="VAPB_antitox"/>
    <property type="match status" value="1"/>
</dbReference>
<dbReference type="AlphaFoldDB" id="A0A9E7PMV5"/>
<dbReference type="Proteomes" id="UP001060368">
    <property type="component" value="Chromosome"/>
</dbReference>
<keyword evidence="1" id="KW-1277">Toxin-antitoxin system</keyword>